<name>C6W4N5_DYAFD</name>
<dbReference type="PANTHER" id="PTHR30363">
    <property type="entry name" value="HTH-TYPE TRANSCRIPTIONAL REGULATOR SRLR-RELATED"/>
    <property type="match status" value="1"/>
</dbReference>
<dbReference type="InterPro" id="IPR001034">
    <property type="entry name" value="DeoR_HTH"/>
</dbReference>
<keyword evidence="7" id="KW-1185">Reference proteome</keyword>
<keyword evidence="3" id="KW-0238">DNA-binding</keyword>
<reference evidence="6 7" key="1">
    <citation type="journal article" date="2009" name="Stand. Genomic Sci.">
        <title>Complete genome sequence of Dyadobacter fermentans type strain (NS114).</title>
        <authorList>
            <person name="Lang E."/>
            <person name="Lapidus A."/>
            <person name="Chertkov O."/>
            <person name="Brettin T."/>
            <person name="Detter J.C."/>
            <person name="Han C."/>
            <person name="Copeland A."/>
            <person name="Glavina Del Rio T."/>
            <person name="Nolan M."/>
            <person name="Chen F."/>
            <person name="Lucas S."/>
            <person name="Tice H."/>
            <person name="Cheng J.F."/>
            <person name="Land M."/>
            <person name="Hauser L."/>
            <person name="Chang Y.J."/>
            <person name="Jeffries C.D."/>
            <person name="Kopitz M."/>
            <person name="Bruce D."/>
            <person name="Goodwin L."/>
            <person name="Pitluck S."/>
            <person name="Ovchinnikova G."/>
            <person name="Pati A."/>
            <person name="Ivanova N."/>
            <person name="Mavrommatis K."/>
            <person name="Chen A."/>
            <person name="Palaniappan K."/>
            <person name="Chain P."/>
            <person name="Bristow J."/>
            <person name="Eisen J.A."/>
            <person name="Markowitz V."/>
            <person name="Hugenholtz P."/>
            <person name="Goker M."/>
            <person name="Rohde M."/>
            <person name="Kyrpides N.C."/>
            <person name="Klenk H.P."/>
        </authorList>
    </citation>
    <scope>NUCLEOTIDE SEQUENCE [LARGE SCALE GENOMIC DNA]</scope>
    <source>
        <strain evidence="7">ATCC 700827 / DSM 18053 / CIP 107007 / KCTC 52180 / NS114</strain>
    </source>
</reference>
<evidence type="ECO:0000313" key="7">
    <source>
        <dbReference type="Proteomes" id="UP000002011"/>
    </source>
</evidence>
<dbReference type="GO" id="GO:0003677">
    <property type="term" value="F:DNA binding"/>
    <property type="evidence" value="ECO:0007669"/>
    <property type="project" value="UniProtKB-KW"/>
</dbReference>
<dbReference type="InterPro" id="IPR050313">
    <property type="entry name" value="Carb_Metab_HTH_regulators"/>
</dbReference>
<keyword evidence="1" id="KW-0678">Repressor</keyword>
<dbReference type="Pfam" id="PF08220">
    <property type="entry name" value="HTH_DeoR"/>
    <property type="match status" value="1"/>
</dbReference>
<dbReference type="KEGG" id="dfe:Dfer_4658"/>
<dbReference type="AlphaFoldDB" id="C6W4N5"/>
<dbReference type="InterPro" id="IPR014036">
    <property type="entry name" value="DeoR-like_C"/>
</dbReference>
<keyword evidence="4" id="KW-0804">Transcription</keyword>
<dbReference type="SUPFAM" id="SSF100950">
    <property type="entry name" value="NagB/RpiA/CoA transferase-like"/>
    <property type="match status" value="1"/>
</dbReference>
<evidence type="ECO:0000256" key="3">
    <source>
        <dbReference type="ARBA" id="ARBA00023125"/>
    </source>
</evidence>
<dbReference type="Gene3D" id="1.10.10.10">
    <property type="entry name" value="Winged helix-like DNA-binding domain superfamily/Winged helix DNA-binding domain"/>
    <property type="match status" value="1"/>
</dbReference>
<dbReference type="GO" id="GO:0003700">
    <property type="term" value="F:DNA-binding transcription factor activity"/>
    <property type="evidence" value="ECO:0007669"/>
    <property type="project" value="InterPro"/>
</dbReference>
<dbReference type="Pfam" id="PF00455">
    <property type="entry name" value="DeoRC"/>
    <property type="match status" value="1"/>
</dbReference>
<dbReference type="SUPFAM" id="SSF46785">
    <property type="entry name" value="Winged helix' DNA-binding domain"/>
    <property type="match status" value="1"/>
</dbReference>
<evidence type="ECO:0000256" key="1">
    <source>
        <dbReference type="ARBA" id="ARBA00022491"/>
    </source>
</evidence>
<dbReference type="HOGENOM" id="CLU_060699_2_1_10"/>
<feature type="domain" description="HTH deoR-type" evidence="5">
    <location>
        <begin position="15"/>
        <end position="70"/>
    </location>
</feature>
<dbReference type="STRING" id="471854.Dfer_4658"/>
<dbReference type="SMART" id="SM01134">
    <property type="entry name" value="DeoRC"/>
    <property type="match status" value="1"/>
</dbReference>
<dbReference type="PROSITE" id="PS00894">
    <property type="entry name" value="HTH_DEOR_1"/>
    <property type="match status" value="1"/>
</dbReference>
<evidence type="ECO:0000256" key="2">
    <source>
        <dbReference type="ARBA" id="ARBA00023015"/>
    </source>
</evidence>
<dbReference type="Gene3D" id="3.40.50.1360">
    <property type="match status" value="1"/>
</dbReference>
<accession>C6W4N5</accession>
<keyword evidence="2" id="KW-0805">Transcription regulation</keyword>
<dbReference type="PRINTS" id="PR00037">
    <property type="entry name" value="HTHLACR"/>
</dbReference>
<evidence type="ECO:0000256" key="4">
    <source>
        <dbReference type="ARBA" id="ARBA00023163"/>
    </source>
</evidence>
<dbReference type="InterPro" id="IPR018356">
    <property type="entry name" value="Tscrpt_reg_HTH_DeoR_CS"/>
</dbReference>
<gene>
    <name evidence="6" type="ordered locus">Dfer_4658</name>
</gene>
<dbReference type="InterPro" id="IPR036390">
    <property type="entry name" value="WH_DNA-bd_sf"/>
</dbReference>
<sequence length="261" mass="29173">MFVKFASINRDTMLKEERFQIILNQLGHEQKVYLGHLSTLLNVSEDTVRRDIKELADQGLLKSVRGGAVPHSPGPHHFRDRMKYDNEQKQIIATKTLPFLKDGQVVIFDGGTSALLIAQMLPKDLKLTVITNSFPIASILEEHEHVDVLFAGGRLLKDSFVTIGNDCIQFFKKFRADICLLGICSIHADLGVTGPDFEESEVKRTMIESSKEVIALATTEKLGTAEAYYVCPTERLSTIITDKEPESSAFDIYRKLGISMA</sequence>
<dbReference type="EMBL" id="CP001619">
    <property type="protein sequence ID" value="ACT95859.1"/>
    <property type="molecule type" value="Genomic_DNA"/>
</dbReference>
<evidence type="ECO:0000313" key="6">
    <source>
        <dbReference type="EMBL" id="ACT95859.1"/>
    </source>
</evidence>
<dbReference type="SMART" id="SM00420">
    <property type="entry name" value="HTH_DEOR"/>
    <property type="match status" value="1"/>
</dbReference>
<dbReference type="eggNOG" id="COG1349">
    <property type="taxonomic scope" value="Bacteria"/>
</dbReference>
<protein>
    <submittedName>
        <fullName evidence="6">Transcriptional regulator, DeoR family</fullName>
    </submittedName>
</protein>
<organism evidence="6 7">
    <name type="scientific">Dyadobacter fermentans (strain ATCC 700827 / DSM 18053 / CIP 107007 / KCTC 52180 / NS114)</name>
    <dbReference type="NCBI Taxonomy" id="471854"/>
    <lineage>
        <taxon>Bacteria</taxon>
        <taxon>Pseudomonadati</taxon>
        <taxon>Bacteroidota</taxon>
        <taxon>Cytophagia</taxon>
        <taxon>Cytophagales</taxon>
        <taxon>Spirosomataceae</taxon>
        <taxon>Dyadobacter</taxon>
    </lineage>
</organism>
<dbReference type="OrthoDB" id="9797223at2"/>
<dbReference type="InterPro" id="IPR037171">
    <property type="entry name" value="NagB/RpiA_transferase-like"/>
</dbReference>
<dbReference type="Proteomes" id="UP000002011">
    <property type="component" value="Chromosome"/>
</dbReference>
<evidence type="ECO:0000259" key="5">
    <source>
        <dbReference type="PROSITE" id="PS51000"/>
    </source>
</evidence>
<proteinExistence type="predicted"/>
<dbReference type="PROSITE" id="PS51000">
    <property type="entry name" value="HTH_DEOR_2"/>
    <property type="match status" value="1"/>
</dbReference>
<dbReference type="PANTHER" id="PTHR30363:SF4">
    <property type="entry name" value="GLYCEROL-3-PHOSPHATE REGULON REPRESSOR"/>
    <property type="match status" value="1"/>
</dbReference>
<dbReference type="InterPro" id="IPR036388">
    <property type="entry name" value="WH-like_DNA-bd_sf"/>
</dbReference>